<organism evidence="2 3">
    <name type="scientific">Streptomyces yaizuensis</name>
    <dbReference type="NCBI Taxonomy" id="2989713"/>
    <lineage>
        <taxon>Bacteria</taxon>
        <taxon>Bacillati</taxon>
        <taxon>Actinomycetota</taxon>
        <taxon>Actinomycetes</taxon>
        <taxon>Kitasatosporales</taxon>
        <taxon>Streptomycetaceae</taxon>
        <taxon>Streptomyces</taxon>
    </lineage>
</organism>
<name>A0AA86JBH2_9ACTN</name>
<evidence type="ECO:0000313" key="3">
    <source>
        <dbReference type="Proteomes" id="UP001291653"/>
    </source>
</evidence>
<geneLocation type="plasmid" evidence="2 3">
    <name>pYSPA8-1</name>
</geneLocation>
<dbReference type="AlphaFoldDB" id="A0AA86JBH2"/>
<proteinExistence type="predicted"/>
<sequence>MADDYTFPGDLRDAQARLHEVRAEYGALCRELPWSAAPLPGWEDDRRHPGYRSSRPDSPGYTPDQAAEVDRLHAQMLDLAQLIVTHKHWKGLSGPTLVKARTALKHGAAIPAGDGG</sequence>
<gene>
    <name evidence="2" type="ORF">SYYSPA8_36825</name>
</gene>
<keyword evidence="3" id="KW-1185">Reference proteome</keyword>
<reference evidence="2 3" key="1">
    <citation type="submission" date="2022-10" db="EMBL/GenBank/DDBJ databases">
        <title>Draft genome sequence of Streptomyces sp. YSPA8.</title>
        <authorList>
            <person name="Moriuchi R."/>
            <person name="Dohra H."/>
            <person name="Yamamura H."/>
            <person name="Kodani S."/>
        </authorList>
    </citation>
    <scope>NUCLEOTIDE SEQUENCE [LARGE SCALE GENOMIC DNA]</scope>
    <source>
        <strain evidence="2 3">YSPA8</strain>
        <plasmid evidence="2 3">pYSPA8-1</plasmid>
    </source>
</reference>
<feature type="region of interest" description="Disordered" evidence="1">
    <location>
        <begin position="36"/>
        <end position="64"/>
    </location>
</feature>
<keyword evidence="2" id="KW-0614">Plasmid</keyword>
<evidence type="ECO:0000256" key="1">
    <source>
        <dbReference type="SAM" id="MobiDB-lite"/>
    </source>
</evidence>
<evidence type="ECO:0000313" key="2">
    <source>
        <dbReference type="EMBL" id="BDT39483.1"/>
    </source>
</evidence>
<accession>A0AA86JBH2</accession>
<dbReference type="Proteomes" id="UP001291653">
    <property type="component" value="Plasmid pYSPA8-1"/>
</dbReference>
<protein>
    <submittedName>
        <fullName evidence="2">Nucleic acid-binding protein</fullName>
    </submittedName>
</protein>
<dbReference type="EMBL" id="LC735414">
    <property type="protein sequence ID" value="BDT39483.1"/>
    <property type="molecule type" value="Genomic_DNA"/>
</dbReference>
<dbReference type="RefSeq" id="WP_323451966.1">
    <property type="nucleotide sequence ID" value="NZ_LC735414.1"/>
</dbReference>